<evidence type="ECO:0000256" key="2">
    <source>
        <dbReference type="SAM" id="Phobius"/>
    </source>
</evidence>
<feature type="compositionally biased region" description="Basic and acidic residues" evidence="1">
    <location>
        <begin position="1"/>
        <end position="19"/>
    </location>
</feature>
<protein>
    <recommendedName>
        <fullName evidence="3">DUF4190 domain-containing protein</fullName>
    </recommendedName>
</protein>
<comment type="caution">
    <text evidence="4">The sequence shown here is derived from an EMBL/GenBank/DDBJ whole genome shotgun (WGS) entry which is preliminary data.</text>
</comment>
<dbReference type="RefSeq" id="WP_221419419.1">
    <property type="nucleotide sequence ID" value="NZ_BMLA01000004.1"/>
</dbReference>
<feature type="compositionally biased region" description="Low complexity" evidence="1">
    <location>
        <begin position="75"/>
        <end position="96"/>
    </location>
</feature>
<feature type="domain" description="DUF4190" evidence="3">
    <location>
        <begin position="113"/>
        <end position="172"/>
    </location>
</feature>
<dbReference type="Pfam" id="PF13828">
    <property type="entry name" value="DUF4190"/>
    <property type="match status" value="1"/>
</dbReference>
<feature type="transmembrane region" description="Helical" evidence="2">
    <location>
        <begin position="115"/>
        <end position="142"/>
    </location>
</feature>
<organism evidence="4 5">
    <name type="scientific">Micrococcus flavus</name>
    <dbReference type="NCBI Taxonomy" id="384602"/>
    <lineage>
        <taxon>Bacteria</taxon>
        <taxon>Bacillati</taxon>
        <taxon>Actinomycetota</taxon>
        <taxon>Actinomycetes</taxon>
        <taxon>Micrococcales</taxon>
        <taxon>Micrococcaceae</taxon>
        <taxon>Micrococcus</taxon>
    </lineage>
</organism>
<evidence type="ECO:0000313" key="4">
    <source>
        <dbReference type="EMBL" id="MBB4883738.1"/>
    </source>
</evidence>
<sequence length="193" mass="19377">MAYGHDQDPHGRHPHDREAGTPSEGGWPDRPAAERTGSSTSWYADSVAAGGDAAPSYSEQAARTADAGPYGTGVPAHGAGPADAQAQPAYGQQPAYPGGGYGQVPADQSGTGLSIASMVIGILSLLGGLTLVIPPIVGVVLGHMGLKREPRGRGFAIAGLVTNYLSLAFLVLGILALVLLMVFAGAAATSAGY</sequence>
<keyword evidence="2" id="KW-0472">Membrane</keyword>
<keyword evidence="2" id="KW-0812">Transmembrane</keyword>
<evidence type="ECO:0000313" key="5">
    <source>
        <dbReference type="Proteomes" id="UP000560081"/>
    </source>
</evidence>
<evidence type="ECO:0000256" key="1">
    <source>
        <dbReference type="SAM" id="MobiDB-lite"/>
    </source>
</evidence>
<evidence type="ECO:0000259" key="3">
    <source>
        <dbReference type="Pfam" id="PF13828"/>
    </source>
</evidence>
<name>A0A7W7L5Z8_9MICC</name>
<keyword evidence="2" id="KW-1133">Transmembrane helix</keyword>
<gene>
    <name evidence="4" type="ORF">BJ976_002089</name>
</gene>
<dbReference type="InterPro" id="IPR025241">
    <property type="entry name" value="DUF4190"/>
</dbReference>
<feature type="transmembrane region" description="Helical" evidence="2">
    <location>
        <begin position="154"/>
        <end position="187"/>
    </location>
</feature>
<accession>A0A7W7L5Z8</accession>
<reference evidence="4 5" key="1">
    <citation type="submission" date="2020-08" db="EMBL/GenBank/DDBJ databases">
        <title>Sequencing the genomes of 1000 actinobacteria strains.</title>
        <authorList>
            <person name="Klenk H.-P."/>
        </authorList>
    </citation>
    <scope>NUCLEOTIDE SEQUENCE [LARGE SCALE GENOMIC DNA]</scope>
    <source>
        <strain evidence="4 5">DSM 19079</strain>
    </source>
</reference>
<feature type="region of interest" description="Disordered" evidence="1">
    <location>
        <begin position="1"/>
        <end position="103"/>
    </location>
</feature>
<proteinExistence type="predicted"/>
<dbReference type="AlphaFoldDB" id="A0A7W7L5Z8"/>
<keyword evidence="5" id="KW-1185">Reference proteome</keyword>
<dbReference type="EMBL" id="JACHMC010000001">
    <property type="protein sequence ID" value="MBB4883738.1"/>
    <property type="molecule type" value="Genomic_DNA"/>
</dbReference>
<dbReference type="Proteomes" id="UP000560081">
    <property type="component" value="Unassembled WGS sequence"/>
</dbReference>